<dbReference type="Gene3D" id="2.40.128.20">
    <property type="match status" value="2"/>
</dbReference>
<name>A0AAV8V3Q3_9RHOD</name>
<accession>A0AAV8V3Q3</accession>
<dbReference type="AlphaFoldDB" id="A0AAV8V3Q3"/>
<gene>
    <name evidence="2" type="ORF">NDN08_005361</name>
</gene>
<evidence type="ECO:0000313" key="3">
    <source>
        <dbReference type="Proteomes" id="UP001157974"/>
    </source>
</evidence>
<evidence type="ECO:0000313" key="2">
    <source>
        <dbReference type="EMBL" id="KAJ8908656.1"/>
    </source>
</evidence>
<dbReference type="SUPFAM" id="SSF50814">
    <property type="entry name" value="Lipocalins"/>
    <property type="match status" value="2"/>
</dbReference>
<keyword evidence="3" id="KW-1185">Reference proteome</keyword>
<dbReference type="EMBL" id="JAMWBK010000001">
    <property type="protein sequence ID" value="KAJ8908656.1"/>
    <property type="molecule type" value="Genomic_DNA"/>
</dbReference>
<feature type="domain" description="Biogenesis factor required for ATP synthase 1-like C-terminal" evidence="1">
    <location>
        <begin position="151"/>
        <end position="288"/>
    </location>
</feature>
<sequence>MDRDEAWERFKGRHMGKWSGRSTHVDVRTMAQVRLDEYSWSMSDATFSNRDVRVTGTMSGDGWDWKVAYNIGMPSFYVFEDGSYCAEHEMLEVADIPISRLAVEMCLTISATERLRSFLLYDFESVLRRVVLLHEVQDDLWEDRYPTSLLSLVGKWHGETKSARLPSLGAGIISYDSSVSFLWQAADDTVRESFTANKDGKIVDKITSYGLVDDEGDLTAIGWGGPEQRSSFLLNCGSYASAPLSIPPSTPWWCEFSCYINERCRRRIRRLFDKEGNAVSHSIITENRAD</sequence>
<proteinExistence type="predicted"/>
<dbReference type="Proteomes" id="UP001157974">
    <property type="component" value="Unassembled WGS sequence"/>
</dbReference>
<dbReference type="InterPro" id="IPR048378">
    <property type="entry name" value="BFA1-like_C"/>
</dbReference>
<comment type="caution">
    <text evidence="2">The sequence shown here is derived from an EMBL/GenBank/DDBJ whole genome shotgun (WGS) entry which is preliminary data.</text>
</comment>
<organism evidence="2 3">
    <name type="scientific">Rhodosorus marinus</name>
    <dbReference type="NCBI Taxonomy" id="101924"/>
    <lineage>
        <taxon>Eukaryota</taxon>
        <taxon>Rhodophyta</taxon>
        <taxon>Stylonematophyceae</taxon>
        <taxon>Stylonematales</taxon>
        <taxon>Stylonemataceae</taxon>
        <taxon>Rhodosorus</taxon>
    </lineage>
</organism>
<reference evidence="2 3" key="1">
    <citation type="journal article" date="2023" name="Nat. Commun.">
        <title>Origin of minicircular mitochondrial genomes in red algae.</title>
        <authorList>
            <person name="Lee Y."/>
            <person name="Cho C.H."/>
            <person name="Lee Y.M."/>
            <person name="Park S.I."/>
            <person name="Yang J.H."/>
            <person name="West J.A."/>
            <person name="Bhattacharya D."/>
            <person name="Yoon H.S."/>
        </authorList>
    </citation>
    <scope>NUCLEOTIDE SEQUENCE [LARGE SCALE GENOMIC DNA]</scope>
    <source>
        <strain evidence="2 3">CCMP1338</strain>
        <tissue evidence="2">Whole cell</tissue>
    </source>
</reference>
<dbReference type="InterPro" id="IPR012674">
    <property type="entry name" value="Calycin"/>
</dbReference>
<evidence type="ECO:0000259" key="1">
    <source>
        <dbReference type="Pfam" id="PF21053"/>
    </source>
</evidence>
<dbReference type="Pfam" id="PF21053">
    <property type="entry name" value="BFA1_C"/>
    <property type="match status" value="1"/>
</dbReference>
<protein>
    <recommendedName>
        <fullName evidence="1">Biogenesis factor required for ATP synthase 1-like C-terminal domain-containing protein</fullName>
    </recommendedName>
</protein>